<dbReference type="STRING" id="454286.A0A0J8QZ42"/>
<feature type="compositionally biased region" description="Basic and acidic residues" evidence="2">
    <location>
        <begin position="112"/>
        <end position="141"/>
    </location>
</feature>
<name>A0A0J8QZ42_COCIT</name>
<keyword evidence="1" id="KW-0175">Coiled coil</keyword>
<evidence type="ECO:0008006" key="5">
    <source>
        <dbReference type="Google" id="ProtNLM"/>
    </source>
</evidence>
<dbReference type="Proteomes" id="UP000054559">
    <property type="component" value="Unassembled WGS sequence"/>
</dbReference>
<feature type="region of interest" description="Disordered" evidence="2">
    <location>
        <begin position="106"/>
        <end position="141"/>
    </location>
</feature>
<protein>
    <recommendedName>
        <fullName evidence="5">Tropomyosin</fullName>
    </recommendedName>
</protein>
<dbReference type="EMBL" id="DS268147">
    <property type="protein sequence ID" value="KMU76638.1"/>
    <property type="molecule type" value="Genomic_DNA"/>
</dbReference>
<evidence type="ECO:0000313" key="4">
    <source>
        <dbReference type="Proteomes" id="UP000054559"/>
    </source>
</evidence>
<reference evidence="4" key="1">
    <citation type="journal article" date="2010" name="Genome Res.">
        <title>Population genomic sequencing of Coccidioides fungi reveals recent hybridization and transposon control.</title>
        <authorList>
            <person name="Neafsey D.E."/>
            <person name="Barker B.M."/>
            <person name="Sharpton T.J."/>
            <person name="Stajich J.E."/>
            <person name="Park D.J."/>
            <person name="Whiston E."/>
            <person name="Hung C.-Y."/>
            <person name="McMahan C."/>
            <person name="White J."/>
            <person name="Sykes S."/>
            <person name="Heiman D."/>
            <person name="Young S."/>
            <person name="Zeng Q."/>
            <person name="Abouelleil A."/>
            <person name="Aftuck L."/>
            <person name="Bessette D."/>
            <person name="Brown A."/>
            <person name="FitzGerald M."/>
            <person name="Lui A."/>
            <person name="Macdonald J.P."/>
            <person name="Priest M."/>
            <person name="Orbach M.J."/>
            <person name="Galgiani J.N."/>
            <person name="Kirkland T.N."/>
            <person name="Cole G.T."/>
            <person name="Birren B.W."/>
            <person name="Henn M.R."/>
            <person name="Taylor J.W."/>
            <person name="Rounsley S.D."/>
        </authorList>
    </citation>
    <scope>NUCLEOTIDE SEQUENCE [LARGE SCALE GENOMIC DNA]</scope>
    <source>
        <strain evidence="4">RMSCC 3703</strain>
    </source>
</reference>
<dbReference type="OrthoDB" id="128924at2759"/>
<evidence type="ECO:0000256" key="1">
    <source>
        <dbReference type="SAM" id="Coils"/>
    </source>
</evidence>
<gene>
    <name evidence="3" type="ORF">CISG_05781</name>
</gene>
<dbReference type="AlphaFoldDB" id="A0A0J8QZ42"/>
<accession>A0A0J8QZ42</accession>
<proteinExistence type="predicted"/>
<evidence type="ECO:0000313" key="3">
    <source>
        <dbReference type="EMBL" id="KMU76638.1"/>
    </source>
</evidence>
<organism evidence="3 4">
    <name type="scientific">Coccidioides immitis RMSCC 3703</name>
    <dbReference type="NCBI Taxonomy" id="454286"/>
    <lineage>
        <taxon>Eukaryota</taxon>
        <taxon>Fungi</taxon>
        <taxon>Dikarya</taxon>
        <taxon>Ascomycota</taxon>
        <taxon>Pezizomycotina</taxon>
        <taxon>Eurotiomycetes</taxon>
        <taxon>Eurotiomycetidae</taxon>
        <taxon>Onygenales</taxon>
        <taxon>Onygenaceae</taxon>
        <taxon>Coccidioides</taxon>
    </lineage>
</organism>
<feature type="coiled-coil region" evidence="1">
    <location>
        <begin position="5"/>
        <end position="46"/>
    </location>
</feature>
<sequence>MSGMGAQFLAKHKALQEENENLRDQVAQLREEIKGLKDVNREQERQVTELSQGKELLGKDIERVRGQLGEAKEALDAGAQDNAKLKALESRVELLQNELDETFASAKQANKSRQEAELTAEHFERQAKSAEAQAKEWESKA</sequence>
<evidence type="ECO:0000256" key="2">
    <source>
        <dbReference type="SAM" id="MobiDB-lite"/>
    </source>
</evidence>